<dbReference type="EMBL" id="JAFFHA010000009">
    <property type="protein sequence ID" value="KAK4650795.1"/>
    <property type="molecule type" value="Genomic_DNA"/>
</dbReference>
<name>A0ABR0G4Z3_9PEZI</name>
<dbReference type="GeneID" id="87904177"/>
<comment type="caution">
    <text evidence="2">The sequence shown here is derived from an EMBL/GenBank/DDBJ whole genome shotgun (WGS) entry which is preliminary data.</text>
</comment>
<feature type="region of interest" description="Disordered" evidence="1">
    <location>
        <begin position="1"/>
        <end position="36"/>
    </location>
</feature>
<organism evidence="2 3">
    <name type="scientific">Podospora pseudocomata</name>
    <dbReference type="NCBI Taxonomy" id="2093779"/>
    <lineage>
        <taxon>Eukaryota</taxon>
        <taxon>Fungi</taxon>
        <taxon>Dikarya</taxon>
        <taxon>Ascomycota</taxon>
        <taxon>Pezizomycotina</taxon>
        <taxon>Sordariomycetes</taxon>
        <taxon>Sordariomycetidae</taxon>
        <taxon>Sordariales</taxon>
        <taxon>Podosporaceae</taxon>
        <taxon>Podospora</taxon>
    </lineage>
</organism>
<accession>A0ABR0G4Z3</accession>
<protein>
    <submittedName>
        <fullName evidence="2">Uncharacterized protein</fullName>
    </submittedName>
</protein>
<evidence type="ECO:0000313" key="3">
    <source>
        <dbReference type="Proteomes" id="UP001323405"/>
    </source>
</evidence>
<dbReference type="Proteomes" id="UP001323405">
    <property type="component" value="Unassembled WGS sequence"/>
</dbReference>
<proteinExistence type="predicted"/>
<evidence type="ECO:0000256" key="1">
    <source>
        <dbReference type="SAM" id="MobiDB-lite"/>
    </source>
</evidence>
<evidence type="ECO:0000313" key="2">
    <source>
        <dbReference type="EMBL" id="KAK4650795.1"/>
    </source>
</evidence>
<feature type="compositionally biased region" description="Pro residues" evidence="1">
    <location>
        <begin position="16"/>
        <end position="25"/>
    </location>
</feature>
<sequence>MTFRTLQLPLRKPRSAPAPPLPPRLPRAVTSAERAHRDAQNAAAIAALRATLLPPSRQSSALASLLSRSLHQQGPFYFGPEQTKKRKWWRRDDEEECCGLPVGGSWKWLAA</sequence>
<dbReference type="RefSeq" id="XP_062739770.1">
    <property type="nucleotide sequence ID" value="XM_062884334.1"/>
</dbReference>
<reference evidence="2 3" key="1">
    <citation type="journal article" date="2023" name="bioRxiv">
        <title>High-quality genome assemblies of four members of thePodospora anserinaspecies complex.</title>
        <authorList>
            <person name="Ament-Velasquez S.L."/>
            <person name="Vogan A.A."/>
            <person name="Wallerman O."/>
            <person name="Hartmann F."/>
            <person name="Gautier V."/>
            <person name="Silar P."/>
            <person name="Giraud T."/>
            <person name="Johannesson H."/>
        </authorList>
    </citation>
    <scope>NUCLEOTIDE SEQUENCE [LARGE SCALE GENOMIC DNA]</scope>
    <source>
        <strain evidence="2 3">CBS 415.72m</strain>
    </source>
</reference>
<keyword evidence="3" id="KW-1185">Reference proteome</keyword>
<gene>
    <name evidence="2" type="ORF">QC762_0113740</name>
</gene>